<protein>
    <submittedName>
        <fullName evidence="1">Uncharacterized protein</fullName>
    </submittedName>
</protein>
<keyword evidence="2" id="KW-1185">Reference proteome</keyword>
<organism evidence="1 2">
    <name type="scientific">Moumouvirus goulette</name>
    <dbReference type="NCBI Taxonomy" id="1247379"/>
    <lineage>
        <taxon>Viruses</taxon>
        <taxon>Varidnaviria</taxon>
        <taxon>Bamfordvirae</taxon>
        <taxon>Nucleocytoviricota</taxon>
        <taxon>Megaviricetes</taxon>
        <taxon>Imitervirales</taxon>
        <taxon>Mimiviridae</taxon>
        <taxon>Megamimivirinae</taxon>
        <taxon>Moumouvirus</taxon>
        <taxon>Moumouvirus goulettemassiliense</taxon>
    </lineage>
</organism>
<name>M1PBF3_9VIRU</name>
<proteinExistence type="predicted"/>
<dbReference type="Proteomes" id="UP000241071">
    <property type="component" value="Segment"/>
</dbReference>
<dbReference type="EMBL" id="KC008572">
    <property type="protein sequence ID" value="AGF85249.1"/>
    <property type="molecule type" value="Genomic_DNA"/>
</dbReference>
<reference evidence="1 2" key="1">
    <citation type="submission" date="2012-10" db="EMBL/GenBank/DDBJ databases">
        <title>Complete genome sequence of Moumouvirus goulette.</title>
        <authorList>
            <person name="Fournous G."/>
            <person name="Bougalmi M."/>
            <person name="Colson P."/>
        </authorList>
    </citation>
    <scope>NUCLEOTIDE SEQUENCE [LARGE SCALE GENOMIC DNA]</scope>
</reference>
<evidence type="ECO:0000313" key="1">
    <source>
        <dbReference type="EMBL" id="AGF85249.1"/>
    </source>
</evidence>
<accession>M1PBF3</accession>
<sequence>MLNNNLIIIYPNANTTPLDTNPIKLLGLGKYLLIILDVFGCTINTKIIINIIGITTYSTKLFFLREHLHIVFLVDPFFDASFDVVPLYLIDSDVQNY</sequence>
<evidence type="ECO:0000313" key="2">
    <source>
        <dbReference type="Proteomes" id="UP000241071"/>
    </source>
</evidence>
<gene>
    <name evidence="1" type="ORF">glt_00440</name>
</gene>